<comment type="caution">
    <text evidence="1">The sequence shown here is derived from an EMBL/GenBank/DDBJ whole genome shotgun (WGS) entry which is preliminary data.</text>
</comment>
<reference evidence="2" key="1">
    <citation type="journal article" date="2022" name="Mol. Ecol. Resour.">
        <title>The genomes of chicory, endive, great burdock and yacon provide insights into Asteraceae palaeo-polyploidization history and plant inulin production.</title>
        <authorList>
            <person name="Fan W."/>
            <person name="Wang S."/>
            <person name="Wang H."/>
            <person name="Wang A."/>
            <person name="Jiang F."/>
            <person name="Liu H."/>
            <person name="Zhao H."/>
            <person name="Xu D."/>
            <person name="Zhang Y."/>
        </authorList>
    </citation>
    <scope>NUCLEOTIDE SEQUENCE [LARGE SCALE GENOMIC DNA]</scope>
    <source>
        <strain evidence="2">cv. Yunnan</strain>
    </source>
</reference>
<reference evidence="1 2" key="2">
    <citation type="journal article" date="2022" name="Mol. Ecol. Resour.">
        <title>The genomes of chicory, endive, great burdock and yacon provide insights into Asteraceae paleo-polyploidization history and plant inulin production.</title>
        <authorList>
            <person name="Fan W."/>
            <person name="Wang S."/>
            <person name="Wang H."/>
            <person name="Wang A."/>
            <person name="Jiang F."/>
            <person name="Liu H."/>
            <person name="Zhao H."/>
            <person name="Xu D."/>
            <person name="Zhang Y."/>
        </authorList>
    </citation>
    <scope>NUCLEOTIDE SEQUENCE [LARGE SCALE GENOMIC DNA]</scope>
    <source>
        <strain evidence="2">cv. Yunnan</strain>
        <tissue evidence="1">Leaves</tissue>
    </source>
</reference>
<gene>
    <name evidence="1" type="ORF">L1987_47969</name>
</gene>
<evidence type="ECO:0000313" key="2">
    <source>
        <dbReference type="Proteomes" id="UP001056120"/>
    </source>
</evidence>
<keyword evidence="2" id="KW-1185">Reference proteome</keyword>
<organism evidence="1 2">
    <name type="scientific">Smallanthus sonchifolius</name>
    <dbReference type="NCBI Taxonomy" id="185202"/>
    <lineage>
        <taxon>Eukaryota</taxon>
        <taxon>Viridiplantae</taxon>
        <taxon>Streptophyta</taxon>
        <taxon>Embryophyta</taxon>
        <taxon>Tracheophyta</taxon>
        <taxon>Spermatophyta</taxon>
        <taxon>Magnoliopsida</taxon>
        <taxon>eudicotyledons</taxon>
        <taxon>Gunneridae</taxon>
        <taxon>Pentapetalae</taxon>
        <taxon>asterids</taxon>
        <taxon>campanulids</taxon>
        <taxon>Asterales</taxon>
        <taxon>Asteraceae</taxon>
        <taxon>Asteroideae</taxon>
        <taxon>Heliantheae alliance</taxon>
        <taxon>Millerieae</taxon>
        <taxon>Smallanthus</taxon>
    </lineage>
</organism>
<name>A0ACB9FRJ4_9ASTR</name>
<sequence>MSDSQGSNCSLNLENFGADTLASYTYMIQDIYEFSALENLEVLDLTSCGCYGTLQMQGSERVSILKKLKVLNLGSNQFNKTLITSLSALPSLKALDISYNNLYRSFPSQGCKSLTRLERLESISLAYNNFNKLIISCLRFFPSLKNLDLGGSLNLGRSFPMQGINLLHLNLDLNHFNNDIMGSMAAFQSLRFLSLQGSGVRGRLFANEVPKLPHLEVLLLGNNNFNGTIPMEGILPPSLIDNLTFLEYLDFSHNKFEGMSCYRNPNTMWIDMSGNRIIGLIPSRISNSTLSEFVVRSNMLRVEVRFTTKSLSLTYNGGVLDIMSGLDLSCNKLTGYFPKELGLLTHIRVLNLSHNLLTGPIPLNLSNLTKIESLNLSSNSFTGKVPSELVRLNSLASFNVSYNNLSGRLSEMKAHFSTFTKESYEGNSLLCGPPLEIKCTIKAPVIHPSIHQMKKERMRSGMIWI</sequence>
<dbReference type="Proteomes" id="UP001056120">
    <property type="component" value="Linkage Group LG16"/>
</dbReference>
<evidence type="ECO:0000313" key="1">
    <source>
        <dbReference type="EMBL" id="KAI3773440.1"/>
    </source>
</evidence>
<dbReference type="EMBL" id="CM042033">
    <property type="protein sequence ID" value="KAI3773440.1"/>
    <property type="molecule type" value="Genomic_DNA"/>
</dbReference>
<protein>
    <submittedName>
        <fullName evidence="1">Uncharacterized protein</fullName>
    </submittedName>
</protein>
<proteinExistence type="predicted"/>
<accession>A0ACB9FRJ4</accession>